<evidence type="ECO:0000256" key="4">
    <source>
        <dbReference type="PROSITE-ProRule" id="PRU00473"/>
    </source>
</evidence>
<dbReference type="SUPFAM" id="SSF49464">
    <property type="entry name" value="Carboxypeptidase regulatory domain-like"/>
    <property type="match status" value="1"/>
</dbReference>
<dbReference type="STRING" id="1307839.L21SP5_01206"/>
<feature type="domain" description="OmpA-like" evidence="7">
    <location>
        <begin position="611"/>
        <end position="730"/>
    </location>
</feature>
<dbReference type="InterPro" id="IPR008969">
    <property type="entry name" value="CarboxyPept-like_regulatory"/>
</dbReference>
<keyword evidence="6" id="KW-0732">Signal</keyword>
<feature type="chain" id="PRO_5006599226" evidence="6">
    <location>
        <begin position="20"/>
        <end position="922"/>
    </location>
</feature>
<keyword evidence="2 4" id="KW-0472">Membrane</keyword>
<feature type="compositionally biased region" description="Basic and acidic residues" evidence="5">
    <location>
        <begin position="498"/>
        <end position="511"/>
    </location>
</feature>
<feature type="region of interest" description="Disordered" evidence="5">
    <location>
        <begin position="441"/>
        <end position="517"/>
    </location>
</feature>
<dbReference type="InterPro" id="IPR011659">
    <property type="entry name" value="WD40"/>
</dbReference>
<dbReference type="PRINTS" id="PR01021">
    <property type="entry name" value="OMPADOMAIN"/>
</dbReference>
<feature type="compositionally biased region" description="Basic and acidic residues" evidence="5">
    <location>
        <begin position="460"/>
        <end position="471"/>
    </location>
</feature>
<dbReference type="Gene3D" id="3.30.1330.60">
    <property type="entry name" value="OmpA-like domain"/>
    <property type="match status" value="1"/>
</dbReference>
<dbReference type="SUPFAM" id="SSF82171">
    <property type="entry name" value="DPP6 N-terminal domain-like"/>
    <property type="match status" value="1"/>
</dbReference>
<dbReference type="Pfam" id="PF13620">
    <property type="entry name" value="CarboxypepD_reg"/>
    <property type="match status" value="1"/>
</dbReference>
<feature type="signal peptide" evidence="6">
    <location>
        <begin position="1"/>
        <end position="19"/>
    </location>
</feature>
<proteinExistence type="predicted"/>
<name>A0A0S2HXT6_9BACT</name>
<dbReference type="InterPro" id="IPR011990">
    <property type="entry name" value="TPR-like_helical_dom_sf"/>
</dbReference>
<dbReference type="AlphaFoldDB" id="A0A0S2HXT6"/>
<evidence type="ECO:0000256" key="1">
    <source>
        <dbReference type="ARBA" id="ARBA00004442"/>
    </source>
</evidence>
<dbReference type="SUPFAM" id="SSF103088">
    <property type="entry name" value="OmpA-like"/>
    <property type="match status" value="1"/>
</dbReference>
<dbReference type="RefSeq" id="WP_057952374.1">
    <property type="nucleotide sequence ID" value="NZ_CP013118.1"/>
</dbReference>
<gene>
    <name evidence="8" type="primary">ompA_1</name>
    <name evidence="8" type="ORF">L21SP5_01206</name>
</gene>
<dbReference type="Gene3D" id="2.120.10.30">
    <property type="entry name" value="TolB, C-terminal domain"/>
    <property type="match status" value="1"/>
</dbReference>
<evidence type="ECO:0000256" key="6">
    <source>
        <dbReference type="SAM" id="SignalP"/>
    </source>
</evidence>
<dbReference type="CDD" id="cd07185">
    <property type="entry name" value="OmpA_C-like"/>
    <property type="match status" value="1"/>
</dbReference>
<dbReference type="PANTHER" id="PTHR30329:SF21">
    <property type="entry name" value="LIPOPROTEIN YIAD-RELATED"/>
    <property type="match status" value="1"/>
</dbReference>
<dbReference type="PROSITE" id="PS51123">
    <property type="entry name" value="OMPA_2"/>
    <property type="match status" value="1"/>
</dbReference>
<evidence type="ECO:0000313" key="8">
    <source>
        <dbReference type="EMBL" id="ALO14861.1"/>
    </source>
</evidence>
<evidence type="ECO:0000259" key="7">
    <source>
        <dbReference type="PROSITE" id="PS51123"/>
    </source>
</evidence>
<dbReference type="InterPro" id="IPR006665">
    <property type="entry name" value="OmpA-like"/>
</dbReference>
<dbReference type="KEGG" id="blq:L21SP5_01206"/>
<evidence type="ECO:0000256" key="5">
    <source>
        <dbReference type="SAM" id="MobiDB-lite"/>
    </source>
</evidence>
<protein>
    <submittedName>
        <fullName evidence="8">Outer membrane protein II</fullName>
    </submittedName>
</protein>
<accession>A0A0S2HXT6</accession>
<dbReference type="InterPro" id="IPR011042">
    <property type="entry name" value="6-blade_b-propeller_TolB-like"/>
</dbReference>
<keyword evidence="3" id="KW-0998">Cell outer membrane</keyword>
<dbReference type="Pfam" id="PF07676">
    <property type="entry name" value="PD40"/>
    <property type="match status" value="4"/>
</dbReference>
<evidence type="ECO:0000313" key="9">
    <source>
        <dbReference type="Proteomes" id="UP000064893"/>
    </source>
</evidence>
<dbReference type="SUPFAM" id="SSF48452">
    <property type="entry name" value="TPR-like"/>
    <property type="match status" value="1"/>
</dbReference>
<evidence type="ECO:0000256" key="2">
    <source>
        <dbReference type="ARBA" id="ARBA00023136"/>
    </source>
</evidence>
<dbReference type="PANTHER" id="PTHR30329">
    <property type="entry name" value="STATOR ELEMENT OF FLAGELLAR MOTOR COMPLEX"/>
    <property type="match status" value="1"/>
</dbReference>
<dbReference type="Gene3D" id="1.25.40.10">
    <property type="entry name" value="Tetratricopeptide repeat domain"/>
    <property type="match status" value="1"/>
</dbReference>
<dbReference type="InterPro" id="IPR006664">
    <property type="entry name" value="OMP_bac"/>
</dbReference>
<dbReference type="Proteomes" id="UP000064893">
    <property type="component" value="Chromosome"/>
</dbReference>
<dbReference type="InterPro" id="IPR050330">
    <property type="entry name" value="Bact_OuterMem_StrucFunc"/>
</dbReference>
<keyword evidence="9" id="KW-1185">Reference proteome</keyword>
<organism evidence="8 9">
    <name type="scientific">Salinivirga cyanobacteriivorans</name>
    <dbReference type="NCBI Taxonomy" id="1307839"/>
    <lineage>
        <taxon>Bacteria</taxon>
        <taxon>Pseudomonadati</taxon>
        <taxon>Bacteroidota</taxon>
        <taxon>Bacteroidia</taxon>
        <taxon>Bacteroidales</taxon>
        <taxon>Salinivirgaceae</taxon>
        <taxon>Salinivirga</taxon>
    </lineage>
</organism>
<evidence type="ECO:0000256" key="3">
    <source>
        <dbReference type="ARBA" id="ARBA00023237"/>
    </source>
</evidence>
<dbReference type="InterPro" id="IPR036737">
    <property type="entry name" value="OmpA-like_sf"/>
</dbReference>
<dbReference type="Gene3D" id="2.60.40.1120">
    <property type="entry name" value="Carboxypeptidase-like, regulatory domain"/>
    <property type="match status" value="1"/>
</dbReference>
<dbReference type="EMBL" id="CP013118">
    <property type="protein sequence ID" value="ALO14861.1"/>
    <property type="molecule type" value="Genomic_DNA"/>
</dbReference>
<dbReference type="Pfam" id="PF00691">
    <property type="entry name" value="OmpA"/>
    <property type="match status" value="1"/>
</dbReference>
<reference evidence="8 9" key="1">
    <citation type="submission" date="2015-11" db="EMBL/GenBank/DDBJ databases">
        <title>Description and complete genome sequence of a novel strain predominating in hypersaline microbial mats and representing a new family of the Bacteriodetes phylum.</title>
        <authorList>
            <person name="Spring S."/>
            <person name="Bunk B."/>
            <person name="Sproer C."/>
            <person name="Klenk H.-P."/>
        </authorList>
    </citation>
    <scope>NUCLEOTIDE SEQUENCE [LARGE SCALE GENOMIC DNA]</scope>
    <source>
        <strain evidence="8 9">L21-Spi-D4</strain>
    </source>
</reference>
<sequence length="922" mass="105131" precursor="true">MKKYIFILLILCTGLSSIAQRPSKDFKKQFLEGYSELQYGAYAQALKHFEKIEERGEINANVNFNIGLCYLNLLGDKSRAIPYLEKAITDISGNYKEGSYRELQAPPEALFYLAKAYRINVQLDKAIQTYTEYKKQLDDGDVYYHEFVELQIQTCKNAKELISSPIPVKKTNLGHVINDSDDNFNPVITPDGKTMIYTTLQRVYDRELQQETFYEIINYTTKNENGEWAEPQDITSKINSDGYLATVGISADGTQMYFFRDDYGDGNLYKAEKKGYRFTEIEELDRDINSRDWESHISPAPDGKTFYFTSTMKGGKGGRDIYVIEKDSKGKWKDPVNLGRAINTPFDEDCPVISEDGKTLYFCSEAHNSMGGYDIFYSKKNAVGEWTTPLNIGYPINTTDDDIFFMPYKNGKFALFAHRDPDDTFGRKDIYRYQLKFDEGEDVPETEAPELAVVADETDTDKTKPEEKQSETDTTILEETEEESTEEETLEEPLITETEVKETTETAKDQEPESEQNQYASFDIRGIILLQDNQDTNVNFNVRVIDQQTNAMVTSTKASGDGTYSMTVPPGDYLVTFEGPGYKTHQRSVSIPPDYGLPKVTLDVELTPKPVASGEYVLMRGVLFDYNSTQLNREARIRLEKLYKVMNQNPQLYVEVTGFSDPTGNASYNQNLAAKRARNVINYLVNKGISRDRFIAKSKGEQQPLVSASNPNPEAQRYNRRVEINVIKTGDTKITYEEFNVPEHLKFGDKAVQLQYTVLLTDSPKPLSPGAFKKVEAQGVSNVWIFPSVQGYFYTIGKYPSRAKASELVNKAADMGFPNARIINYRELEQKKHQGNIASQKRFEKTSQKDGKYTIQLLALKVPVDISYFKNIEGVERIKGPDGIYRYISGKYDYKTAQRKRKELLENGYAGAFIMNLNYYHK</sequence>
<feature type="compositionally biased region" description="Acidic residues" evidence="5">
    <location>
        <begin position="476"/>
        <end position="491"/>
    </location>
</feature>
<comment type="subcellular location">
    <subcellularLocation>
        <location evidence="1">Cell outer membrane</location>
    </subcellularLocation>
</comment>
<dbReference type="GO" id="GO:0009279">
    <property type="term" value="C:cell outer membrane"/>
    <property type="evidence" value="ECO:0007669"/>
    <property type="project" value="UniProtKB-SubCell"/>
</dbReference>